<reference evidence="3" key="1">
    <citation type="journal article" date="2019" name="Int. J. Syst. Evol. Microbiol.">
        <title>The Global Catalogue of Microorganisms (GCM) 10K type strain sequencing project: providing services to taxonomists for standard genome sequencing and annotation.</title>
        <authorList>
            <consortium name="The Broad Institute Genomics Platform"/>
            <consortium name="The Broad Institute Genome Sequencing Center for Infectious Disease"/>
            <person name="Wu L."/>
            <person name="Ma J."/>
        </authorList>
    </citation>
    <scope>NUCLEOTIDE SEQUENCE [LARGE SCALE GENOMIC DNA]</scope>
    <source>
        <strain evidence="3">CGMCC 4.7242</strain>
    </source>
</reference>
<organism evidence="2 3">
    <name type="scientific">Halodurantibacterium flavum</name>
    <dbReference type="NCBI Taxonomy" id="1382802"/>
    <lineage>
        <taxon>Bacteria</taxon>
        <taxon>Pseudomonadati</taxon>
        <taxon>Pseudomonadota</taxon>
        <taxon>Alphaproteobacteria</taxon>
        <taxon>Rhodobacterales</taxon>
        <taxon>Paracoccaceae</taxon>
        <taxon>Halodurantibacterium</taxon>
    </lineage>
</organism>
<dbReference type="Proteomes" id="UP001597353">
    <property type="component" value="Unassembled WGS sequence"/>
</dbReference>
<evidence type="ECO:0000313" key="2">
    <source>
        <dbReference type="EMBL" id="MFD1910833.1"/>
    </source>
</evidence>
<sequence length="664" mass="72169">MSVSDGTLTDSRLEQRRDPQQATAATGGVVPLTSRFVLNGAVLEYGARGFVALTSLNGDARDGTLSFSATQTLQSSLSEGVEGTLFRRRQTGWYLQFDTVDRTRTITTTRREAVDILGSRTVLTLTGGCIAPGSAPGSLCTYTPGVTADPDSIDPDTLVPTSFTFSTAFQQEIDEATHLALQAPGFQRGVPGGEEVGIDLDLPNAGFTFSEARAGGNSVTRRERVQTRPIITLSRVEQNLFSNDQGAALDRTVRGFVLLEGSEWTDTAIAFQALAWVLPSLDATLAPGEDAPNLRISNNLFLAANNLRLPRDSYTVFSTSRARVGHRDTPAQTAAETPVAWAEGVWLGFSPVRDVSRSSRLSFLTTGPRITTSSEFAEGGFDDALGDLIDGTITIIDLIDNQISEIEFSNIGDLYVQVGTDITSQEAIRRITTTETWRYRYVPHLSLTSNRTSGQTVLRYYTGALLDDDANAYAGFDISYQGANGWSSYFRADAYTRPDRDYYSAVEGRLSRAFRMEGGQTLTLGMAALASIDRPDAEGDLTSSGSGTNTLDLVALWRDQGTEYSVRQRFSDIGTDADAASTSFGLTHQINPRMSVSGQVTPFSNEESFIRAQAGFSWNLDDGTSPATFRMQWARIDYDYGRDGTGRDLDTSENIFLASFRTPL</sequence>
<gene>
    <name evidence="2" type="ORF">ACFSGJ_01230</name>
</gene>
<accession>A0ABW4S177</accession>
<evidence type="ECO:0000313" key="3">
    <source>
        <dbReference type="Proteomes" id="UP001597353"/>
    </source>
</evidence>
<feature type="region of interest" description="Disordered" evidence="1">
    <location>
        <begin position="1"/>
        <end position="25"/>
    </location>
</feature>
<protein>
    <recommendedName>
        <fullName evidence="4">TIGR03016 family PEP-CTERM system-associated outer membrane protein</fullName>
    </recommendedName>
</protein>
<feature type="compositionally biased region" description="Polar residues" evidence="1">
    <location>
        <begin position="1"/>
        <end position="10"/>
    </location>
</feature>
<evidence type="ECO:0008006" key="4">
    <source>
        <dbReference type="Google" id="ProtNLM"/>
    </source>
</evidence>
<dbReference type="EMBL" id="JBHUGH010000001">
    <property type="protein sequence ID" value="MFD1910833.1"/>
    <property type="molecule type" value="Genomic_DNA"/>
</dbReference>
<proteinExistence type="predicted"/>
<keyword evidence="3" id="KW-1185">Reference proteome</keyword>
<dbReference type="RefSeq" id="WP_390258801.1">
    <property type="nucleotide sequence ID" value="NZ_JBHUGH010000001.1"/>
</dbReference>
<evidence type="ECO:0000256" key="1">
    <source>
        <dbReference type="SAM" id="MobiDB-lite"/>
    </source>
</evidence>
<name>A0ABW4S177_9RHOB</name>
<comment type="caution">
    <text evidence="2">The sequence shown here is derived from an EMBL/GenBank/DDBJ whole genome shotgun (WGS) entry which is preliminary data.</text>
</comment>